<dbReference type="GO" id="GO:0005783">
    <property type="term" value="C:endoplasmic reticulum"/>
    <property type="evidence" value="ECO:0007669"/>
    <property type="project" value="TreeGrafter"/>
</dbReference>
<dbReference type="InterPro" id="IPR033308">
    <property type="entry name" value="PGAP5/Cdc1/Ted1"/>
</dbReference>
<dbReference type="PANTHER" id="PTHR13315:SF1">
    <property type="entry name" value="PROTEIN TED1"/>
    <property type="match status" value="1"/>
</dbReference>
<dbReference type="GO" id="GO:0006506">
    <property type="term" value="P:GPI anchor biosynthetic process"/>
    <property type="evidence" value="ECO:0007669"/>
    <property type="project" value="InterPro"/>
</dbReference>
<keyword evidence="1 3" id="KW-0472">Membrane</keyword>
<keyword evidence="5" id="KW-1185">Reference proteome</keyword>
<reference evidence="4 5" key="1">
    <citation type="submission" date="2018-03" db="EMBL/GenBank/DDBJ databases">
        <title>Genomes of Pezizomycetes fungi and the evolution of truffles.</title>
        <authorList>
            <person name="Murat C."/>
            <person name="Payen T."/>
            <person name="Noel B."/>
            <person name="Kuo A."/>
            <person name="Martin F.M."/>
        </authorList>
    </citation>
    <scope>NUCLEOTIDE SEQUENCE [LARGE SCALE GENOMIC DNA]</scope>
    <source>
        <strain evidence="4">091103-1</strain>
    </source>
</reference>
<feature type="transmembrane region" description="Helical" evidence="3">
    <location>
        <begin position="7"/>
        <end position="28"/>
    </location>
</feature>
<dbReference type="AlphaFoldDB" id="A0A317T0B0"/>
<dbReference type="PANTHER" id="PTHR13315">
    <property type="entry name" value="METALLO PHOSPHOESTERASE RELATED"/>
    <property type="match status" value="1"/>
</dbReference>
<evidence type="ECO:0000256" key="2">
    <source>
        <dbReference type="SAM" id="MobiDB-lite"/>
    </source>
</evidence>
<feature type="region of interest" description="Disordered" evidence="2">
    <location>
        <begin position="231"/>
        <end position="250"/>
    </location>
</feature>
<keyword evidence="3" id="KW-0812">Transmembrane</keyword>
<dbReference type="SUPFAM" id="SSF56300">
    <property type="entry name" value="Metallo-dependent phosphatases"/>
    <property type="match status" value="1"/>
</dbReference>
<proteinExistence type="predicted"/>
<accession>A0A317T0B0</accession>
<dbReference type="STRING" id="42249.A0A317T0B0"/>
<gene>
    <name evidence="4" type="ORF">C7212DRAFT_272579</name>
</gene>
<evidence type="ECO:0000256" key="1">
    <source>
        <dbReference type="ARBA" id="ARBA00023136"/>
    </source>
</evidence>
<feature type="transmembrane region" description="Helical" evidence="3">
    <location>
        <begin position="471"/>
        <end position="493"/>
    </location>
</feature>
<dbReference type="EMBL" id="PYWC01000010">
    <property type="protein sequence ID" value="PWW79157.1"/>
    <property type="molecule type" value="Genomic_DNA"/>
</dbReference>
<keyword evidence="3" id="KW-1133">Transmembrane helix</keyword>
<sequence>MTIKNLLIIIHLDLLLPLAVFLNLYLYFYPVFHFCAFTPQPDGSAAPFRLLALADPQLEGDSTLQKYRATHSTETTTGTSSLWDYVHPTDIGLTIRGLGKMLDLWGNDLYLRHVFRSTRQSLAPTHTVVLGDLLGSQWIGDEEFKIRGERFWRIFGGEEWKVTSEDVQRYAGDIAADEEVREVWRKKVMIVPGNHDIGYAGDMDWSRIRRFEEMFGVVNYMVNFMPNASTTPDSVNAGTTTGATTQEGQSPNIPPTLRLIILNSLPLDSPIFDSTIQDASYALLSQSLKSKSPSLRQSSLLLTHLPLHKPAGLCADAPLVTHYPAHYGGGIKEQNHLSETVSEQLLGWVFGVPAGHDDAKAKERGMVLTGHDHIGCDVRHNWVGGETGWNRSSWEEWQRRRTARAEATKAAKGDPDDVPIVDELEGVREVTVRSMMGEFGGNAGLVSAWFDFESDSWKFEYQTCKLGIQHVWWTVHVIDLIVFITGTILFIAYKRDEFRNAEKAAMVQELIDRGKKDE</sequence>
<evidence type="ECO:0000256" key="3">
    <source>
        <dbReference type="SAM" id="Phobius"/>
    </source>
</evidence>
<protein>
    <submittedName>
        <fullName evidence="4">Uncharacterized protein</fullName>
    </submittedName>
</protein>
<evidence type="ECO:0000313" key="4">
    <source>
        <dbReference type="EMBL" id="PWW79157.1"/>
    </source>
</evidence>
<dbReference type="Proteomes" id="UP000246991">
    <property type="component" value="Unassembled WGS sequence"/>
</dbReference>
<dbReference type="OrthoDB" id="9984693at2759"/>
<name>A0A317T0B0_9PEZI</name>
<evidence type="ECO:0000313" key="5">
    <source>
        <dbReference type="Proteomes" id="UP000246991"/>
    </source>
</evidence>
<dbReference type="GO" id="GO:0016020">
    <property type="term" value="C:membrane"/>
    <property type="evidence" value="ECO:0007669"/>
    <property type="project" value="GOC"/>
</dbReference>
<dbReference type="InterPro" id="IPR029052">
    <property type="entry name" value="Metallo-depent_PP-like"/>
</dbReference>
<organism evidence="4 5">
    <name type="scientific">Tuber magnatum</name>
    <name type="common">white Piedmont truffle</name>
    <dbReference type="NCBI Taxonomy" id="42249"/>
    <lineage>
        <taxon>Eukaryota</taxon>
        <taxon>Fungi</taxon>
        <taxon>Dikarya</taxon>
        <taxon>Ascomycota</taxon>
        <taxon>Pezizomycotina</taxon>
        <taxon>Pezizomycetes</taxon>
        <taxon>Pezizales</taxon>
        <taxon>Tuberaceae</taxon>
        <taxon>Tuber</taxon>
    </lineage>
</organism>
<comment type="caution">
    <text evidence="4">The sequence shown here is derived from an EMBL/GenBank/DDBJ whole genome shotgun (WGS) entry which is preliminary data.</text>
</comment>